<dbReference type="AlphaFoldDB" id="A0A382PL30"/>
<dbReference type="EMBL" id="UINC01108186">
    <property type="protein sequence ID" value="SVC74094.1"/>
    <property type="molecule type" value="Genomic_DNA"/>
</dbReference>
<name>A0A382PL30_9ZZZZ</name>
<protein>
    <submittedName>
        <fullName evidence="1">Uncharacterized protein</fullName>
    </submittedName>
</protein>
<evidence type="ECO:0000313" key="1">
    <source>
        <dbReference type="EMBL" id="SVC74094.1"/>
    </source>
</evidence>
<gene>
    <name evidence="1" type="ORF">METZ01_LOCUS326948</name>
</gene>
<accession>A0A382PL30</accession>
<reference evidence="1" key="1">
    <citation type="submission" date="2018-05" db="EMBL/GenBank/DDBJ databases">
        <authorList>
            <person name="Lanie J.A."/>
            <person name="Ng W.-L."/>
            <person name="Kazmierczak K.M."/>
            <person name="Andrzejewski T.M."/>
            <person name="Davidsen T.M."/>
            <person name="Wayne K.J."/>
            <person name="Tettelin H."/>
            <person name="Glass J.I."/>
            <person name="Rusch D."/>
            <person name="Podicherti R."/>
            <person name="Tsui H.-C.T."/>
            <person name="Winkler M.E."/>
        </authorList>
    </citation>
    <scope>NUCLEOTIDE SEQUENCE</scope>
</reference>
<feature type="non-terminal residue" evidence="1">
    <location>
        <position position="1"/>
    </location>
</feature>
<sequence>VPLPDSCGGVSGDQEDDPVEVIFFVRKKINYYSYS</sequence>
<proteinExistence type="predicted"/>
<organism evidence="1">
    <name type="scientific">marine metagenome</name>
    <dbReference type="NCBI Taxonomy" id="408172"/>
    <lineage>
        <taxon>unclassified sequences</taxon>
        <taxon>metagenomes</taxon>
        <taxon>ecological metagenomes</taxon>
    </lineage>
</organism>